<dbReference type="Pfam" id="PF20160">
    <property type="entry name" value="C-JID"/>
    <property type="match status" value="1"/>
</dbReference>
<proteinExistence type="predicted"/>
<feature type="domain" description="C-JID" evidence="4">
    <location>
        <begin position="36"/>
        <end position="162"/>
    </location>
</feature>
<gene>
    <name evidence="5" type="ORF">MtrunA17_Chr2g0319831</name>
</gene>
<accession>A0A396JG26</accession>
<protein>
    <recommendedName>
        <fullName evidence="4">C-JID domain-containing protein</fullName>
    </recommendedName>
</protein>
<evidence type="ECO:0000313" key="5">
    <source>
        <dbReference type="EMBL" id="RHN75315.1"/>
    </source>
</evidence>
<sequence>MMSLLFSLVCALSIYVLFFFWWQSPHHFRCGFDIVVPGDIIPEWFDHQFKGNSRLRITNFTNKNNNWLGFAFCVVFMENCGSNISYPLYLSFESEHMEETFDIPLRLDPNTVDGSNSEHLWLICISRPHCHFVTTEAHITFKAHPDVELKRWGLRMVLENDISNPFKLRTDEFCRQGYLQLDHVHVSSRSKRPEVQLRYNWHVTEEEENESREVNLKKNHLSDMGLTT</sequence>
<dbReference type="AlphaFoldDB" id="A0A396JG26"/>
<evidence type="ECO:0000259" key="4">
    <source>
        <dbReference type="Pfam" id="PF20160"/>
    </source>
</evidence>
<evidence type="ECO:0000256" key="3">
    <source>
        <dbReference type="SAM" id="MobiDB-lite"/>
    </source>
</evidence>
<dbReference type="EMBL" id="PSQE01000002">
    <property type="protein sequence ID" value="RHN75315.1"/>
    <property type="molecule type" value="Genomic_DNA"/>
</dbReference>
<organism evidence="5 6">
    <name type="scientific">Medicago truncatula</name>
    <name type="common">Barrel medic</name>
    <name type="synonym">Medicago tribuloides</name>
    <dbReference type="NCBI Taxonomy" id="3880"/>
    <lineage>
        <taxon>Eukaryota</taxon>
        <taxon>Viridiplantae</taxon>
        <taxon>Streptophyta</taxon>
        <taxon>Embryophyta</taxon>
        <taxon>Tracheophyta</taxon>
        <taxon>Spermatophyta</taxon>
        <taxon>Magnoliopsida</taxon>
        <taxon>eudicotyledons</taxon>
        <taxon>Gunneridae</taxon>
        <taxon>Pentapetalae</taxon>
        <taxon>rosids</taxon>
        <taxon>fabids</taxon>
        <taxon>Fabales</taxon>
        <taxon>Fabaceae</taxon>
        <taxon>Papilionoideae</taxon>
        <taxon>50 kb inversion clade</taxon>
        <taxon>NPAAA clade</taxon>
        <taxon>Hologalegina</taxon>
        <taxon>IRL clade</taxon>
        <taxon>Trifolieae</taxon>
        <taxon>Medicago</taxon>
    </lineage>
</organism>
<evidence type="ECO:0000256" key="2">
    <source>
        <dbReference type="ARBA" id="ARBA00022737"/>
    </source>
</evidence>
<dbReference type="Proteomes" id="UP000265566">
    <property type="component" value="Chromosome 2"/>
</dbReference>
<evidence type="ECO:0000256" key="1">
    <source>
        <dbReference type="ARBA" id="ARBA00022614"/>
    </source>
</evidence>
<dbReference type="InterPro" id="IPR045344">
    <property type="entry name" value="C-JID"/>
</dbReference>
<keyword evidence="2" id="KW-0677">Repeat</keyword>
<dbReference type="Gramene" id="rna11496">
    <property type="protein sequence ID" value="RHN75315.1"/>
    <property type="gene ID" value="gene11496"/>
</dbReference>
<reference evidence="6" key="1">
    <citation type="journal article" date="2018" name="Nat. Plants">
        <title>Whole-genome landscape of Medicago truncatula symbiotic genes.</title>
        <authorList>
            <person name="Pecrix Y."/>
            <person name="Staton S.E."/>
            <person name="Sallet E."/>
            <person name="Lelandais-Briere C."/>
            <person name="Moreau S."/>
            <person name="Carrere S."/>
            <person name="Blein T."/>
            <person name="Jardinaud M.F."/>
            <person name="Latrasse D."/>
            <person name="Zouine M."/>
            <person name="Zahm M."/>
            <person name="Kreplak J."/>
            <person name="Mayjonade B."/>
            <person name="Satge C."/>
            <person name="Perez M."/>
            <person name="Cauet S."/>
            <person name="Marande W."/>
            <person name="Chantry-Darmon C."/>
            <person name="Lopez-Roques C."/>
            <person name="Bouchez O."/>
            <person name="Berard A."/>
            <person name="Debelle F."/>
            <person name="Munos S."/>
            <person name="Bendahmane A."/>
            <person name="Berges H."/>
            <person name="Niebel A."/>
            <person name="Buitink J."/>
            <person name="Frugier F."/>
            <person name="Benhamed M."/>
            <person name="Crespi M."/>
            <person name="Gouzy J."/>
            <person name="Gamas P."/>
        </authorList>
    </citation>
    <scope>NUCLEOTIDE SEQUENCE [LARGE SCALE GENOMIC DNA]</scope>
    <source>
        <strain evidence="6">cv. Jemalong A17</strain>
    </source>
</reference>
<feature type="region of interest" description="Disordered" evidence="3">
    <location>
        <begin position="209"/>
        <end position="228"/>
    </location>
</feature>
<comment type="caution">
    <text evidence="5">The sequence shown here is derived from an EMBL/GenBank/DDBJ whole genome shotgun (WGS) entry which is preliminary data.</text>
</comment>
<name>A0A396JG26_MEDTR</name>
<keyword evidence="1" id="KW-0433">Leucine-rich repeat</keyword>
<evidence type="ECO:0000313" key="6">
    <source>
        <dbReference type="Proteomes" id="UP000265566"/>
    </source>
</evidence>